<dbReference type="SMART" id="SM00666">
    <property type="entry name" value="PB1"/>
    <property type="match status" value="1"/>
</dbReference>
<dbReference type="SMART" id="SM00291">
    <property type="entry name" value="ZnF_ZZ"/>
    <property type="match status" value="1"/>
</dbReference>
<feature type="compositionally biased region" description="Low complexity" evidence="9">
    <location>
        <begin position="581"/>
        <end position="597"/>
    </location>
</feature>
<accession>A0AAV2R1E2</accession>
<dbReference type="CDD" id="cd02340">
    <property type="entry name" value="ZZ_NBR1_like"/>
    <property type="match status" value="1"/>
</dbReference>
<gene>
    <name evidence="12" type="ORF">MNOR_LOCUS17794</name>
</gene>
<dbReference type="Gene3D" id="3.30.60.90">
    <property type="match status" value="1"/>
</dbReference>
<evidence type="ECO:0000256" key="2">
    <source>
        <dbReference type="ARBA" id="ARBA00004496"/>
    </source>
</evidence>
<dbReference type="GO" id="GO:0000423">
    <property type="term" value="P:mitophagy"/>
    <property type="evidence" value="ECO:0007669"/>
    <property type="project" value="TreeGrafter"/>
</dbReference>
<dbReference type="GO" id="GO:0044753">
    <property type="term" value="C:amphisome"/>
    <property type="evidence" value="ECO:0007669"/>
    <property type="project" value="TreeGrafter"/>
</dbReference>
<dbReference type="AlphaFoldDB" id="A0AAV2R1E2"/>
<name>A0AAV2R1E2_MEGNR</name>
<evidence type="ECO:0000256" key="1">
    <source>
        <dbReference type="ARBA" id="ARBA00004123"/>
    </source>
</evidence>
<comment type="subcellular location">
    <subcellularLocation>
        <location evidence="2">Cytoplasm</location>
    </subcellularLocation>
    <subcellularLocation>
        <location evidence="1">Nucleus</location>
    </subcellularLocation>
</comment>
<dbReference type="GO" id="GO:0070530">
    <property type="term" value="F:K63-linked polyubiquitin modification-dependent protein binding"/>
    <property type="evidence" value="ECO:0007669"/>
    <property type="project" value="TreeGrafter"/>
</dbReference>
<dbReference type="PROSITE" id="PS51745">
    <property type="entry name" value="PB1"/>
    <property type="match status" value="1"/>
</dbReference>
<proteinExistence type="predicted"/>
<dbReference type="InterPro" id="IPR053793">
    <property type="entry name" value="PB1-like"/>
</dbReference>
<dbReference type="Gene3D" id="3.10.20.90">
    <property type="entry name" value="Phosphatidylinositol 3-kinase Catalytic Subunit, Chain A, domain 1"/>
    <property type="match status" value="1"/>
</dbReference>
<feature type="region of interest" description="Disordered" evidence="9">
    <location>
        <begin position="194"/>
        <end position="224"/>
    </location>
</feature>
<dbReference type="Proteomes" id="UP001497623">
    <property type="component" value="Unassembled WGS sequence"/>
</dbReference>
<feature type="compositionally biased region" description="Low complexity" evidence="9">
    <location>
        <begin position="286"/>
        <end position="303"/>
    </location>
</feature>
<dbReference type="SUPFAM" id="SSF54277">
    <property type="entry name" value="CAD &amp; PB1 domains"/>
    <property type="match status" value="1"/>
</dbReference>
<sequence>MSEEPSMSVKAYLDVGGGKFEVRRFGLPEAMATNFTCMKEKISGVFSLSGQPLTLSWKDSENDDIVISSDEELMEAITDSLSGTSTSLFRIFVTVGARPDLGPNNSLPGSESGALHEGVVCDGCEGSIRGFRYSCMQCKDFDLCAACEHKGKHHEHRVMRVPTPGAKGGPKFWWREHGGPPGHFSTSFGVNTENGGNTFSQSSSSTSAGPNAFGGWGAEGPHYRGRRRGCGRGRRGWGGWFGRPWGGAWMGGFGGPNGPNMPGTPQASSQNQQQQQQSSQKEDPQQKQQQQQQQSCGNSSTGQFSGEDCEWNEESCPFMEAQDAAEFSEEAARDAARAAAEAGKMAEEVAAQASQFASQFASQMASEHVANVMKGIWTAWSGQEGAQARATAGSVPEGGETAATNSNTGSNQTRNENNSGSGSQEDAYLRTIGNTVASMLDPLGIDVEVSVDHNGIRQRCADTPAKGSNNQTTATTTAAAATTTNSSTTPSAPVAATATQTPPPTPVAMATQTPIIAFTQTTQTRQANSTPTVTIPSSEESSRSSSQEPEQMEVTAPTNIQEIEMEADHSSDNEWTMVNESPVAAPASAPSPQAMSSDRGQGSQAKSPPIVNYPNLTEFRPPTPRHPNPVIQRAIDQMLAMGYNNEDGWLTQLLEAKHGDINKVLDLLQPAKKSK</sequence>
<evidence type="ECO:0000313" key="12">
    <source>
        <dbReference type="EMBL" id="CAL4104525.1"/>
    </source>
</evidence>
<dbReference type="Gene3D" id="1.10.8.10">
    <property type="entry name" value="DNA helicase RuvA subunit, C-terminal domain"/>
    <property type="match status" value="1"/>
</dbReference>
<keyword evidence="5 8" id="KW-0863">Zinc-finger</keyword>
<dbReference type="SUPFAM" id="SSF57850">
    <property type="entry name" value="RING/U-box"/>
    <property type="match status" value="1"/>
</dbReference>
<dbReference type="InterPro" id="IPR043145">
    <property type="entry name" value="Znf_ZZ_sf"/>
</dbReference>
<dbReference type="SUPFAM" id="SSF46934">
    <property type="entry name" value="UBA-like"/>
    <property type="match status" value="1"/>
</dbReference>
<dbReference type="GO" id="GO:0016235">
    <property type="term" value="C:aggresome"/>
    <property type="evidence" value="ECO:0007669"/>
    <property type="project" value="TreeGrafter"/>
</dbReference>
<dbReference type="Pfam" id="PF00564">
    <property type="entry name" value="PB1"/>
    <property type="match status" value="1"/>
</dbReference>
<feature type="domain" description="PB1" evidence="11">
    <location>
        <begin position="6"/>
        <end position="96"/>
    </location>
</feature>
<evidence type="ECO:0000256" key="4">
    <source>
        <dbReference type="ARBA" id="ARBA00022723"/>
    </source>
</evidence>
<organism evidence="12 13">
    <name type="scientific">Meganyctiphanes norvegica</name>
    <name type="common">Northern krill</name>
    <name type="synonym">Thysanopoda norvegica</name>
    <dbReference type="NCBI Taxonomy" id="48144"/>
    <lineage>
        <taxon>Eukaryota</taxon>
        <taxon>Metazoa</taxon>
        <taxon>Ecdysozoa</taxon>
        <taxon>Arthropoda</taxon>
        <taxon>Crustacea</taxon>
        <taxon>Multicrustacea</taxon>
        <taxon>Malacostraca</taxon>
        <taxon>Eumalacostraca</taxon>
        <taxon>Eucarida</taxon>
        <taxon>Euphausiacea</taxon>
        <taxon>Euphausiidae</taxon>
        <taxon>Meganyctiphanes</taxon>
    </lineage>
</organism>
<evidence type="ECO:0000256" key="9">
    <source>
        <dbReference type="SAM" id="MobiDB-lite"/>
    </source>
</evidence>
<dbReference type="Pfam" id="PF16577">
    <property type="entry name" value="UBA_5"/>
    <property type="match status" value="1"/>
</dbReference>
<comment type="caution">
    <text evidence="12">The sequence shown here is derived from an EMBL/GenBank/DDBJ whole genome shotgun (WGS) entry which is preliminary data.</text>
</comment>
<feature type="compositionally biased region" description="Polar residues" evidence="9">
    <location>
        <begin position="521"/>
        <end position="535"/>
    </location>
</feature>
<evidence type="ECO:0000256" key="3">
    <source>
        <dbReference type="ARBA" id="ARBA00022490"/>
    </source>
</evidence>
<evidence type="ECO:0000259" key="11">
    <source>
        <dbReference type="PROSITE" id="PS51745"/>
    </source>
</evidence>
<dbReference type="GO" id="GO:0035973">
    <property type="term" value="P:aggrephagy"/>
    <property type="evidence" value="ECO:0007669"/>
    <property type="project" value="TreeGrafter"/>
</dbReference>
<evidence type="ECO:0000256" key="5">
    <source>
        <dbReference type="ARBA" id="ARBA00022771"/>
    </source>
</evidence>
<dbReference type="CDD" id="cd14320">
    <property type="entry name" value="UBA_SQSTM"/>
    <property type="match status" value="1"/>
</dbReference>
<keyword evidence="13" id="KW-1185">Reference proteome</keyword>
<dbReference type="GO" id="GO:0008270">
    <property type="term" value="F:zinc ion binding"/>
    <property type="evidence" value="ECO:0007669"/>
    <property type="project" value="UniProtKB-KW"/>
</dbReference>
<feature type="region of interest" description="Disordered" evidence="9">
    <location>
        <begin position="460"/>
        <end position="504"/>
    </location>
</feature>
<reference evidence="12 13" key="1">
    <citation type="submission" date="2024-05" db="EMBL/GenBank/DDBJ databases">
        <authorList>
            <person name="Wallberg A."/>
        </authorList>
    </citation>
    <scope>NUCLEOTIDE SEQUENCE [LARGE SCALE GENOMIC DNA]</scope>
</reference>
<feature type="compositionally biased region" description="Low complexity" evidence="9">
    <location>
        <begin position="258"/>
        <end position="279"/>
    </location>
</feature>
<dbReference type="InterPro" id="IPR015940">
    <property type="entry name" value="UBA"/>
</dbReference>
<protein>
    <recommendedName>
        <fullName evidence="14">Sequestosome-1</fullName>
    </recommendedName>
</protein>
<keyword evidence="6" id="KW-0862">Zinc</keyword>
<dbReference type="InterPro" id="IPR033741">
    <property type="entry name" value="SQSTM_UBA"/>
</dbReference>
<dbReference type="EMBL" id="CAXKWB010012407">
    <property type="protein sequence ID" value="CAL4104525.1"/>
    <property type="molecule type" value="Genomic_DNA"/>
</dbReference>
<dbReference type="PANTHER" id="PTHR15090:SF0">
    <property type="entry name" value="SEQUESTOSOME-1"/>
    <property type="match status" value="1"/>
</dbReference>
<evidence type="ECO:0000259" key="10">
    <source>
        <dbReference type="PROSITE" id="PS50135"/>
    </source>
</evidence>
<evidence type="ECO:0008006" key="14">
    <source>
        <dbReference type="Google" id="ProtNLM"/>
    </source>
</evidence>
<keyword evidence="3" id="KW-0963">Cytoplasm</keyword>
<feature type="compositionally biased region" description="Low complexity" evidence="9">
    <location>
        <begin position="536"/>
        <end position="549"/>
    </location>
</feature>
<evidence type="ECO:0000256" key="8">
    <source>
        <dbReference type="PROSITE-ProRule" id="PRU00228"/>
    </source>
</evidence>
<dbReference type="Pfam" id="PF00569">
    <property type="entry name" value="ZZ"/>
    <property type="match status" value="1"/>
</dbReference>
<evidence type="ECO:0000256" key="7">
    <source>
        <dbReference type="ARBA" id="ARBA00023242"/>
    </source>
</evidence>
<dbReference type="InterPro" id="IPR000433">
    <property type="entry name" value="Znf_ZZ"/>
</dbReference>
<dbReference type="PROSITE" id="PS50135">
    <property type="entry name" value="ZF_ZZ_2"/>
    <property type="match status" value="1"/>
</dbReference>
<feature type="domain" description="ZZ-type" evidence="10">
    <location>
        <begin position="116"/>
        <end position="166"/>
    </location>
</feature>
<dbReference type="FunFam" id="3.10.20.90:FF:000320">
    <property type="entry name" value="Predicted protein"/>
    <property type="match status" value="1"/>
</dbReference>
<feature type="region of interest" description="Disordered" evidence="9">
    <location>
        <begin position="248"/>
        <end position="311"/>
    </location>
</feature>
<dbReference type="PANTHER" id="PTHR15090">
    <property type="entry name" value="SEQUESTOSOME 1-RELATED"/>
    <property type="match status" value="1"/>
</dbReference>
<dbReference type="GO" id="GO:0007032">
    <property type="term" value="P:endosome organization"/>
    <property type="evidence" value="ECO:0007669"/>
    <property type="project" value="TreeGrafter"/>
</dbReference>
<feature type="compositionally biased region" description="Polar residues" evidence="9">
    <location>
        <begin position="402"/>
        <end position="424"/>
    </location>
</feature>
<feature type="region of interest" description="Disordered" evidence="9">
    <location>
        <begin position="521"/>
        <end position="555"/>
    </location>
</feature>
<keyword evidence="7" id="KW-0539">Nucleus</keyword>
<evidence type="ECO:0000256" key="6">
    <source>
        <dbReference type="ARBA" id="ARBA00022833"/>
    </source>
</evidence>
<feature type="compositionally biased region" description="Low complexity" evidence="9">
    <location>
        <begin position="469"/>
        <end position="500"/>
    </location>
</feature>
<dbReference type="GO" id="GO:0005634">
    <property type="term" value="C:nucleus"/>
    <property type="evidence" value="ECO:0007669"/>
    <property type="project" value="UniProtKB-SubCell"/>
</dbReference>
<evidence type="ECO:0000313" key="13">
    <source>
        <dbReference type="Proteomes" id="UP001497623"/>
    </source>
</evidence>
<feature type="region of interest" description="Disordered" evidence="9">
    <location>
        <begin position="387"/>
        <end position="425"/>
    </location>
</feature>
<dbReference type="InterPro" id="IPR009060">
    <property type="entry name" value="UBA-like_sf"/>
</dbReference>
<dbReference type="SMART" id="SM00165">
    <property type="entry name" value="UBA"/>
    <property type="match status" value="1"/>
</dbReference>
<keyword evidence="4" id="KW-0479">Metal-binding</keyword>
<feature type="region of interest" description="Disordered" evidence="9">
    <location>
        <begin position="578"/>
        <end position="627"/>
    </location>
</feature>
<dbReference type="PROSITE" id="PS01357">
    <property type="entry name" value="ZF_ZZ_1"/>
    <property type="match status" value="1"/>
</dbReference>
<dbReference type="InterPro" id="IPR000270">
    <property type="entry name" value="PB1_dom"/>
</dbReference>
<dbReference type="InterPro" id="IPR052260">
    <property type="entry name" value="Autophagy_Rcpt_SigReg"/>
</dbReference>
<feature type="compositionally biased region" description="Gly residues" evidence="9">
    <location>
        <begin position="248"/>
        <end position="257"/>
    </location>
</feature>
<dbReference type="GO" id="GO:0005080">
    <property type="term" value="F:protein kinase C binding"/>
    <property type="evidence" value="ECO:0007669"/>
    <property type="project" value="TreeGrafter"/>
</dbReference>